<protein>
    <submittedName>
        <fullName evidence="2">Smr domain-containing protein</fullName>
    </submittedName>
</protein>
<dbReference type="EMBL" id="FTOI01000001">
    <property type="protein sequence ID" value="SIS44694.1"/>
    <property type="molecule type" value="Genomic_DNA"/>
</dbReference>
<evidence type="ECO:0000313" key="2">
    <source>
        <dbReference type="EMBL" id="SIS44694.1"/>
    </source>
</evidence>
<organism evidence="2 3">
    <name type="scientific">Kaistella chaponensis</name>
    <dbReference type="NCBI Taxonomy" id="713588"/>
    <lineage>
        <taxon>Bacteria</taxon>
        <taxon>Pseudomonadati</taxon>
        <taxon>Bacteroidota</taxon>
        <taxon>Flavobacteriia</taxon>
        <taxon>Flavobacteriales</taxon>
        <taxon>Weeksellaceae</taxon>
        <taxon>Chryseobacterium group</taxon>
        <taxon>Kaistella</taxon>
    </lineage>
</organism>
<name>A0A1N7J5V9_9FLAO</name>
<dbReference type="InterPro" id="IPR002625">
    <property type="entry name" value="Smr_dom"/>
</dbReference>
<dbReference type="InterPro" id="IPR036063">
    <property type="entry name" value="Smr_dom_sf"/>
</dbReference>
<keyword evidence="3" id="KW-1185">Reference proteome</keyword>
<feature type="domain" description="Smr" evidence="1">
    <location>
        <begin position="121"/>
        <end position="183"/>
    </location>
</feature>
<sequence>MQYNENVSQISYFRQISQIMKTGDLVSVIDDNLRGTITNIKEKKVTIVDEHGFEYVYNASELVVQEATIYDEMQTVMKKERSKPTSKKHDKKPFILDLHFETLVKKTTDYDSFERLFLQKQKLLQTLDYCRKNNLKKLEIIHGIGDGVLQSMVFEVLESQTHLEFHNKEILHHQSGTVLVYLR</sequence>
<dbReference type="AlphaFoldDB" id="A0A1N7J5V9"/>
<gene>
    <name evidence="2" type="ORF">SAMN05421789_101146</name>
</gene>
<dbReference type="PROSITE" id="PS50828">
    <property type="entry name" value="SMR"/>
    <property type="match status" value="1"/>
</dbReference>
<proteinExistence type="predicted"/>
<dbReference type="Gene3D" id="3.30.1370.110">
    <property type="match status" value="1"/>
</dbReference>
<reference evidence="3" key="1">
    <citation type="submission" date="2017-01" db="EMBL/GenBank/DDBJ databases">
        <authorList>
            <person name="Varghese N."/>
            <person name="Submissions S."/>
        </authorList>
    </citation>
    <scope>NUCLEOTIDE SEQUENCE [LARGE SCALE GENOMIC DNA]</scope>
    <source>
        <strain evidence="3">DSM 23145</strain>
    </source>
</reference>
<dbReference type="Proteomes" id="UP000185839">
    <property type="component" value="Unassembled WGS sequence"/>
</dbReference>
<accession>A0A1N7J5V9</accession>
<evidence type="ECO:0000259" key="1">
    <source>
        <dbReference type="PROSITE" id="PS50828"/>
    </source>
</evidence>
<evidence type="ECO:0000313" key="3">
    <source>
        <dbReference type="Proteomes" id="UP000185839"/>
    </source>
</evidence>
<dbReference type="STRING" id="713588.SAMN05421789_101146"/>
<dbReference type="Pfam" id="PF01713">
    <property type="entry name" value="Smr"/>
    <property type="match status" value="1"/>
</dbReference>